<dbReference type="InterPro" id="IPR012495">
    <property type="entry name" value="TadE-like_dom"/>
</dbReference>
<evidence type="ECO:0000313" key="3">
    <source>
        <dbReference type="EMBL" id="NED96315.1"/>
    </source>
</evidence>
<protein>
    <submittedName>
        <fullName evidence="3">Pilus assembly protein</fullName>
    </submittedName>
</protein>
<dbReference type="RefSeq" id="WP_163819078.1">
    <property type="nucleotide sequence ID" value="NZ_JAAGOB010000006.1"/>
</dbReference>
<proteinExistence type="predicted"/>
<gene>
    <name evidence="3" type="ORF">G1H11_13455</name>
</gene>
<comment type="caution">
    <text evidence="3">The sequence shown here is derived from an EMBL/GenBank/DDBJ whole genome shotgun (WGS) entry which is preliminary data.</text>
</comment>
<evidence type="ECO:0000256" key="1">
    <source>
        <dbReference type="SAM" id="Phobius"/>
    </source>
</evidence>
<feature type="transmembrane region" description="Helical" evidence="1">
    <location>
        <begin position="6"/>
        <end position="26"/>
    </location>
</feature>
<keyword evidence="1" id="KW-0472">Membrane</keyword>
<keyword evidence="1" id="KW-1133">Transmembrane helix</keyword>
<reference evidence="3 4" key="1">
    <citation type="submission" date="2020-02" db="EMBL/GenBank/DDBJ databases">
        <authorList>
            <person name="Li X.-J."/>
            <person name="Feng X.-M."/>
        </authorList>
    </citation>
    <scope>NUCLEOTIDE SEQUENCE [LARGE SCALE GENOMIC DNA]</scope>
    <source>
        <strain evidence="3 4">CGMCC 4.7225</strain>
    </source>
</reference>
<accession>A0A6N9YMZ5</accession>
<evidence type="ECO:0000259" key="2">
    <source>
        <dbReference type="Pfam" id="PF07811"/>
    </source>
</evidence>
<dbReference type="EMBL" id="JAAGOB010000006">
    <property type="protein sequence ID" value="NED96315.1"/>
    <property type="molecule type" value="Genomic_DNA"/>
</dbReference>
<feature type="domain" description="TadE-like" evidence="2">
    <location>
        <begin position="2"/>
        <end position="41"/>
    </location>
</feature>
<sequence>MAIEVVLLVPILVAVMLLVIGFGRYADRQGDVQSAAREAARAASYERDIGSAQAAAQQAANRALPGGLTCQGVDLGGSNFTAGGSVTVRVSCQVSFAELAFAGFPGSATMTGQSVAPLDQWRRTS</sequence>
<organism evidence="3 4">
    <name type="scientific">Phytoactinopolyspora alkaliphila</name>
    <dbReference type="NCBI Taxonomy" id="1783498"/>
    <lineage>
        <taxon>Bacteria</taxon>
        <taxon>Bacillati</taxon>
        <taxon>Actinomycetota</taxon>
        <taxon>Actinomycetes</taxon>
        <taxon>Jiangellales</taxon>
        <taxon>Jiangellaceae</taxon>
        <taxon>Phytoactinopolyspora</taxon>
    </lineage>
</organism>
<dbReference type="Pfam" id="PF07811">
    <property type="entry name" value="TadE"/>
    <property type="match status" value="1"/>
</dbReference>
<keyword evidence="4" id="KW-1185">Reference proteome</keyword>
<keyword evidence="1" id="KW-0812">Transmembrane</keyword>
<dbReference type="Proteomes" id="UP000469185">
    <property type="component" value="Unassembled WGS sequence"/>
</dbReference>
<evidence type="ECO:0000313" key="4">
    <source>
        <dbReference type="Proteomes" id="UP000469185"/>
    </source>
</evidence>
<dbReference type="AlphaFoldDB" id="A0A6N9YMZ5"/>
<name>A0A6N9YMZ5_9ACTN</name>